<dbReference type="EMBL" id="JAPWGY010000005">
    <property type="protein sequence ID" value="MCZ4281980.1"/>
    <property type="molecule type" value="Genomic_DNA"/>
</dbReference>
<name>A0ABT4LLI4_9PROT</name>
<comment type="caution">
    <text evidence="2">The sequence shown here is derived from an EMBL/GenBank/DDBJ whole genome shotgun (WGS) entry which is preliminary data.</text>
</comment>
<keyword evidence="3" id="KW-1185">Reference proteome</keyword>
<evidence type="ECO:0000256" key="1">
    <source>
        <dbReference type="SAM" id="MobiDB-lite"/>
    </source>
</evidence>
<reference evidence="2" key="1">
    <citation type="submission" date="2022-12" db="EMBL/GenBank/DDBJ databases">
        <title>Bacterial isolates from different developmental stages of Nematostella vectensis.</title>
        <authorList>
            <person name="Fraune S."/>
        </authorList>
    </citation>
    <scope>NUCLEOTIDE SEQUENCE</scope>
    <source>
        <strain evidence="2">G21630-S1</strain>
    </source>
</reference>
<evidence type="ECO:0000313" key="2">
    <source>
        <dbReference type="EMBL" id="MCZ4281980.1"/>
    </source>
</evidence>
<proteinExistence type="predicted"/>
<protein>
    <submittedName>
        <fullName evidence="2">Uncharacterized protein</fullName>
    </submittedName>
</protein>
<evidence type="ECO:0000313" key="3">
    <source>
        <dbReference type="Proteomes" id="UP001069802"/>
    </source>
</evidence>
<gene>
    <name evidence="2" type="ORF">O4H49_14405</name>
</gene>
<sequence>MYIPPLYTRTGTLITPEPPPNRGLAFKAAKETVLEIQATDKSSNSTKKLLPPPSDGRGSRVDILV</sequence>
<organism evidence="2 3">
    <name type="scientific">Kiloniella laminariae</name>
    <dbReference type="NCBI Taxonomy" id="454162"/>
    <lineage>
        <taxon>Bacteria</taxon>
        <taxon>Pseudomonadati</taxon>
        <taxon>Pseudomonadota</taxon>
        <taxon>Alphaproteobacteria</taxon>
        <taxon>Rhodospirillales</taxon>
        <taxon>Kiloniellaceae</taxon>
        <taxon>Kiloniella</taxon>
    </lineage>
</organism>
<dbReference type="Proteomes" id="UP001069802">
    <property type="component" value="Unassembled WGS sequence"/>
</dbReference>
<feature type="region of interest" description="Disordered" evidence="1">
    <location>
        <begin position="37"/>
        <end position="65"/>
    </location>
</feature>
<feature type="region of interest" description="Disordered" evidence="1">
    <location>
        <begin position="1"/>
        <end position="20"/>
    </location>
</feature>
<accession>A0ABT4LLI4</accession>
<dbReference type="RefSeq" id="WP_269424140.1">
    <property type="nucleotide sequence ID" value="NZ_JAPWGY010000005.1"/>
</dbReference>